<dbReference type="Pfam" id="PF02631">
    <property type="entry name" value="RecX_HTH2"/>
    <property type="match status" value="1"/>
</dbReference>
<evidence type="ECO:0000313" key="7">
    <source>
        <dbReference type="EMBL" id="SDZ73903.1"/>
    </source>
</evidence>
<gene>
    <name evidence="7" type="ORF">SAMN05192529_10198</name>
</gene>
<comment type="subcellular location">
    <subcellularLocation>
        <location evidence="1">Cytoplasm</location>
    </subcellularLocation>
</comment>
<evidence type="ECO:0000256" key="3">
    <source>
        <dbReference type="ARBA" id="ARBA00018111"/>
    </source>
</evidence>
<protein>
    <recommendedName>
        <fullName evidence="3">Regulatory protein RecX</fullName>
    </recommendedName>
</protein>
<keyword evidence="4" id="KW-0963">Cytoplasm</keyword>
<evidence type="ECO:0000313" key="8">
    <source>
        <dbReference type="Proteomes" id="UP000199041"/>
    </source>
</evidence>
<evidence type="ECO:0000256" key="2">
    <source>
        <dbReference type="ARBA" id="ARBA00009695"/>
    </source>
</evidence>
<dbReference type="GO" id="GO:0005737">
    <property type="term" value="C:cytoplasm"/>
    <property type="evidence" value="ECO:0007669"/>
    <property type="project" value="UniProtKB-SubCell"/>
</dbReference>
<dbReference type="Gene3D" id="1.10.10.10">
    <property type="entry name" value="Winged helix-like DNA-binding domain superfamily/Winged helix DNA-binding domain"/>
    <property type="match status" value="2"/>
</dbReference>
<dbReference type="RefSeq" id="WP_091392063.1">
    <property type="nucleotide sequence ID" value="NZ_FNQY01000001.1"/>
</dbReference>
<name>A0A1H3VGH7_9BACT</name>
<comment type="similarity">
    <text evidence="2">Belongs to the RecX family.</text>
</comment>
<dbReference type="GO" id="GO:0006282">
    <property type="term" value="P:regulation of DNA repair"/>
    <property type="evidence" value="ECO:0007669"/>
    <property type="project" value="InterPro"/>
</dbReference>
<sequence>MPKQRLSLQEASLKIKAYCAYQERCHDEVKQKLYGYGLYGREVDQLLADLIEENYLNEERFARLFAGGKFRMKAWGKMKIVQELKLRRVSEYNIRMAMKEIPDMDYQGCLEQLAAKKWGTLSGKKIEKAAKTTRYLMQKGYELPLIQKAVGLLQ</sequence>
<dbReference type="InterPro" id="IPR003783">
    <property type="entry name" value="Regulatory_RecX"/>
</dbReference>
<dbReference type="PANTHER" id="PTHR33602:SF1">
    <property type="entry name" value="REGULATORY PROTEIN RECX FAMILY PROTEIN"/>
    <property type="match status" value="1"/>
</dbReference>
<dbReference type="Pfam" id="PF21981">
    <property type="entry name" value="RecX_HTH3"/>
    <property type="match status" value="1"/>
</dbReference>
<dbReference type="InterPro" id="IPR036388">
    <property type="entry name" value="WH-like_DNA-bd_sf"/>
</dbReference>
<evidence type="ECO:0000256" key="1">
    <source>
        <dbReference type="ARBA" id="ARBA00004496"/>
    </source>
</evidence>
<dbReference type="InterPro" id="IPR053925">
    <property type="entry name" value="RecX_HTH_3rd"/>
</dbReference>
<dbReference type="PANTHER" id="PTHR33602">
    <property type="entry name" value="REGULATORY PROTEIN RECX FAMILY PROTEIN"/>
    <property type="match status" value="1"/>
</dbReference>
<reference evidence="7 8" key="1">
    <citation type="submission" date="2016-10" db="EMBL/GenBank/DDBJ databases">
        <authorList>
            <person name="de Groot N.N."/>
        </authorList>
    </citation>
    <scope>NUCLEOTIDE SEQUENCE [LARGE SCALE GENOMIC DNA]</scope>
    <source>
        <strain evidence="7 8">Vu-144</strain>
    </source>
</reference>
<dbReference type="OrthoDB" id="1523826at2"/>
<proteinExistence type="inferred from homology"/>
<accession>A0A1H3VGH7</accession>
<evidence type="ECO:0000259" key="6">
    <source>
        <dbReference type="Pfam" id="PF21981"/>
    </source>
</evidence>
<feature type="domain" description="RecX third three-helical" evidence="6">
    <location>
        <begin position="109"/>
        <end position="150"/>
    </location>
</feature>
<dbReference type="Proteomes" id="UP000199041">
    <property type="component" value="Unassembled WGS sequence"/>
</dbReference>
<dbReference type="STRING" id="551991.SAMN05192529_10198"/>
<dbReference type="AlphaFoldDB" id="A0A1H3VGH7"/>
<evidence type="ECO:0000256" key="4">
    <source>
        <dbReference type="ARBA" id="ARBA00022490"/>
    </source>
</evidence>
<organism evidence="7 8">
    <name type="scientific">Arachidicoccus rhizosphaerae</name>
    <dbReference type="NCBI Taxonomy" id="551991"/>
    <lineage>
        <taxon>Bacteria</taxon>
        <taxon>Pseudomonadati</taxon>
        <taxon>Bacteroidota</taxon>
        <taxon>Chitinophagia</taxon>
        <taxon>Chitinophagales</taxon>
        <taxon>Chitinophagaceae</taxon>
        <taxon>Arachidicoccus</taxon>
    </lineage>
</organism>
<keyword evidence="8" id="KW-1185">Reference proteome</keyword>
<feature type="domain" description="RecX second three-helical" evidence="5">
    <location>
        <begin position="57"/>
        <end position="98"/>
    </location>
</feature>
<dbReference type="InterPro" id="IPR053924">
    <property type="entry name" value="RecX_HTH_2nd"/>
</dbReference>
<evidence type="ECO:0000259" key="5">
    <source>
        <dbReference type="Pfam" id="PF02631"/>
    </source>
</evidence>
<dbReference type="EMBL" id="FNQY01000001">
    <property type="protein sequence ID" value="SDZ73903.1"/>
    <property type="molecule type" value="Genomic_DNA"/>
</dbReference>